<evidence type="ECO:0000256" key="4">
    <source>
        <dbReference type="ARBA" id="ARBA00022427"/>
    </source>
</evidence>
<dbReference type="AlphaFoldDB" id="A0A8X7X0M9"/>
<evidence type="ECO:0000313" key="11">
    <source>
        <dbReference type="EMBL" id="KAG2458809.1"/>
    </source>
</evidence>
<evidence type="ECO:0000256" key="6">
    <source>
        <dbReference type="ARBA" id="ARBA00022692"/>
    </source>
</evidence>
<keyword evidence="4" id="KW-0796">Tight junction</keyword>
<dbReference type="FunFam" id="1.20.140.150:FF:000001">
    <property type="entry name" value="Claudin"/>
    <property type="match status" value="1"/>
</dbReference>
<feature type="transmembrane region" description="Helical" evidence="10">
    <location>
        <begin position="258"/>
        <end position="276"/>
    </location>
</feature>
<dbReference type="InterPro" id="IPR017974">
    <property type="entry name" value="Claudin_CS"/>
</dbReference>
<keyword evidence="12" id="KW-1185">Reference proteome</keyword>
<evidence type="ECO:0000256" key="10">
    <source>
        <dbReference type="SAM" id="Phobius"/>
    </source>
</evidence>
<dbReference type="PRINTS" id="PR01077">
    <property type="entry name" value="CLAUDIN"/>
</dbReference>
<keyword evidence="9 10" id="KW-0472">Membrane</keyword>
<feature type="non-terminal residue" evidence="11">
    <location>
        <position position="1"/>
    </location>
</feature>
<evidence type="ECO:0000256" key="3">
    <source>
        <dbReference type="ARBA" id="ARBA00008295"/>
    </source>
</evidence>
<dbReference type="Pfam" id="PF00822">
    <property type="entry name" value="PMP22_Claudin"/>
    <property type="match status" value="1"/>
</dbReference>
<evidence type="ECO:0000313" key="12">
    <source>
        <dbReference type="Proteomes" id="UP000886611"/>
    </source>
</evidence>
<evidence type="ECO:0000256" key="8">
    <source>
        <dbReference type="ARBA" id="ARBA00022989"/>
    </source>
</evidence>
<comment type="subcellular location">
    <subcellularLocation>
        <location evidence="1">Cell junction</location>
        <location evidence="1">Tight junction</location>
    </subcellularLocation>
    <subcellularLocation>
        <location evidence="2">Cell membrane</location>
        <topology evidence="2">Multi-pass membrane protein</topology>
    </subcellularLocation>
</comment>
<dbReference type="GO" id="GO:0005923">
    <property type="term" value="C:bicellular tight junction"/>
    <property type="evidence" value="ECO:0007669"/>
    <property type="project" value="UniProtKB-SubCell"/>
</dbReference>
<dbReference type="Proteomes" id="UP000886611">
    <property type="component" value="Unassembled WGS sequence"/>
</dbReference>
<dbReference type="Gene3D" id="1.20.140.150">
    <property type="match status" value="1"/>
</dbReference>
<dbReference type="PROSITE" id="PS01346">
    <property type="entry name" value="CLAUDIN"/>
    <property type="match status" value="1"/>
</dbReference>
<accession>A0A8X7X0M9</accession>
<gene>
    <name evidence="11" type="primary">Cldn6_0</name>
    <name evidence="11" type="ORF">GTO96_0019584</name>
</gene>
<feature type="transmembrane region" description="Helical" evidence="10">
    <location>
        <begin position="175"/>
        <end position="198"/>
    </location>
</feature>
<dbReference type="GO" id="GO:0005886">
    <property type="term" value="C:plasma membrane"/>
    <property type="evidence" value="ECO:0007669"/>
    <property type="project" value="UniProtKB-SubCell"/>
</dbReference>
<evidence type="ECO:0000256" key="1">
    <source>
        <dbReference type="ARBA" id="ARBA00004435"/>
    </source>
</evidence>
<organism evidence="11 12">
    <name type="scientific">Polypterus senegalus</name>
    <name type="common">Senegal bichir</name>
    <dbReference type="NCBI Taxonomy" id="55291"/>
    <lineage>
        <taxon>Eukaryota</taxon>
        <taxon>Metazoa</taxon>
        <taxon>Chordata</taxon>
        <taxon>Craniata</taxon>
        <taxon>Vertebrata</taxon>
        <taxon>Euteleostomi</taxon>
        <taxon>Actinopterygii</taxon>
        <taxon>Polypteriformes</taxon>
        <taxon>Polypteridae</taxon>
        <taxon>Polypterus</taxon>
    </lineage>
</organism>
<sequence length="309" mass="34180">MTPPLVEFIRKLKVTGGAGVRRASSDSYCVELRSPGPPFKAVRDTRRNEEQRRARGEDKIYCKQTQEQHPIIDFISFHLQEANQITVSSVKLPMYSAGVEILGVTLCAMGWLGAMTACGLPMWRVTAFIGQNIVVAQVIWEGLWMNCVVQSTGQMQCKIYDEILVLPQDIQAGRALTLLSILTAFFGILIFIVGAKCTNCMEATEIKPKIIVTAGIVFIISGFLMIIPVSWSANTIVMQFNDPDLEEDQKREFGNSLYFGWAAACLLLSGGALLCCSCPSKMPKHKPSQVTFKSVKSADTTSYSKKEYV</sequence>
<keyword evidence="6 10" id="KW-0812">Transmembrane</keyword>
<comment type="caution">
    <text evidence="11">The sequence shown here is derived from an EMBL/GenBank/DDBJ whole genome shotgun (WGS) entry which is preliminary data.</text>
</comment>
<evidence type="ECO:0000256" key="9">
    <source>
        <dbReference type="ARBA" id="ARBA00023136"/>
    </source>
</evidence>
<reference evidence="11 12" key="1">
    <citation type="journal article" date="2021" name="Cell">
        <title>Tracing the genetic footprints of vertebrate landing in non-teleost ray-finned fishes.</title>
        <authorList>
            <person name="Bi X."/>
            <person name="Wang K."/>
            <person name="Yang L."/>
            <person name="Pan H."/>
            <person name="Jiang H."/>
            <person name="Wei Q."/>
            <person name="Fang M."/>
            <person name="Yu H."/>
            <person name="Zhu C."/>
            <person name="Cai Y."/>
            <person name="He Y."/>
            <person name="Gan X."/>
            <person name="Zeng H."/>
            <person name="Yu D."/>
            <person name="Zhu Y."/>
            <person name="Jiang H."/>
            <person name="Qiu Q."/>
            <person name="Yang H."/>
            <person name="Zhang Y.E."/>
            <person name="Wang W."/>
            <person name="Zhu M."/>
            <person name="He S."/>
            <person name="Zhang G."/>
        </authorList>
    </citation>
    <scope>NUCLEOTIDE SEQUENCE [LARGE SCALE GENOMIC DNA]</scope>
    <source>
        <strain evidence="11">Bchr_013</strain>
    </source>
</reference>
<evidence type="ECO:0000256" key="5">
    <source>
        <dbReference type="ARBA" id="ARBA00022475"/>
    </source>
</evidence>
<dbReference type="PANTHER" id="PTHR12002">
    <property type="entry name" value="CLAUDIN"/>
    <property type="match status" value="1"/>
</dbReference>
<feature type="non-terminal residue" evidence="11">
    <location>
        <position position="309"/>
    </location>
</feature>
<keyword evidence="5" id="KW-1003">Cell membrane</keyword>
<keyword evidence="7" id="KW-0965">Cell junction</keyword>
<proteinExistence type="inferred from homology"/>
<comment type="similarity">
    <text evidence="3">Belongs to the claudin family.</text>
</comment>
<feature type="transmembrane region" description="Helical" evidence="10">
    <location>
        <begin position="101"/>
        <end position="123"/>
    </location>
</feature>
<feature type="transmembrane region" description="Helical" evidence="10">
    <location>
        <begin position="210"/>
        <end position="231"/>
    </location>
</feature>
<dbReference type="InterPro" id="IPR004031">
    <property type="entry name" value="PMP22/EMP/MP20/Claudin"/>
</dbReference>
<keyword evidence="8 10" id="KW-1133">Transmembrane helix</keyword>
<dbReference type="EMBL" id="JAATIS010005477">
    <property type="protein sequence ID" value="KAG2458809.1"/>
    <property type="molecule type" value="Genomic_DNA"/>
</dbReference>
<name>A0A8X7X0M9_POLSE</name>
<evidence type="ECO:0000256" key="7">
    <source>
        <dbReference type="ARBA" id="ARBA00022949"/>
    </source>
</evidence>
<dbReference type="GO" id="GO:0005198">
    <property type="term" value="F:structural molecule activity"/>
    <property type="evidence" value="ECO:0007669"/>
    <property type="project" value="InterPro"/>
</dbReference>
<dbReference type="InterPro" id="IPR006187">
    <property type="entry name" value="Claudin"/>
</dbReference>
<evidence type="ECO:0000256" key="2">
    <source>
        <dbReference type="ARBA" id="ARBA00004651"/>
    </source>
</evidence>
<protein>
    <submittedName>
        <fullName evidence="11">CLD6 protein</fullName>
    </submittedName>
</protein>